<feature type="binding site" evidence="17">
    <location>
        <position position="79"/>
    </location>
    <ligand>
        <name>Zn(2+)</name>
        <dbReference type="ChEBI" id="CHEBI:29105"/>
    </ligand>
</feature>
<dbReference type="PANTHER" id="PTHR33694">
    <property type="entry name" value="UDP-3-O-ACYL-N-ACETYLGLUCOSAMINE DEACETYLASE 1, MITOCHONDRIAL-RELATED"/>
    <property type="match status" value="1"/>
</dbReference>
<evidence type="ECO:0000313" key="19">
    <source>
        <dbReference type="EMBL" id="AWV98453.1"/>
    </source>
</evidence>
<comment type="catalytic activity">
    <reaction evidence="13 17">
        <text>a UDP-3-O-[(3R)-3-hydroxyacyl]-N-acetyl-alpha-D-glucosamine + H2O = a UDP-3-O-[(3R)-3-hydroxyacyl]-alpha-D-glucosamine + acetate</text>
        <dbReference type="Rhea" id="RHEA:67816"/>
        <dbReference type="ChEBI" id="CHEBI:15377"/>
        <dbReference type="ChEBI" id="CHEBI:30089"/>
        <dbReference type="ChEBI" id="CHEBI:137740"/>
        <dbReference type="ChEBI" id="CHEBI:173225"/>
        <dbReference type="EC" id="3.5.1.108"/>
    </reaction>
</comment>
<dbReference type="InterPro" id="IPR029069">
    <property type="entry name" value="HotDog_dom_sf"/>
</dbReference>
<evidence type="ECO:0000256" key="6">
    <source>
        <dbReference type="ARBA" id="ARBA00022516"/>
    </source>
</evidence>
<evidence type="ECO:0000256" key="7">
    <source>
        <dbReference type="ARBA" id="ARBA00022556"/>
    </source>
</evidence>
<dbReference type="OrthoDB" id="9772788at2"/>
<evidence type="ECO:0000256" key="15">
    <source>
        <dbReference type="ARBA" id="ARBA00061221"/>
    </source>
</evidence>
<evidence type="ECO:0000256" key="12">
    <source>
        <dbReference type="ARBA" id="ARBA00023239"/>
    </source>
</evidence>
<comment type="subcellular location">
    <subcellularLocation>
        <location evidence="3">Cytoplasm</location>
    </subcellularLocation>
</comment>
<keyword evidence="7 17" id="KW-0441">Lipid A biosynthesis</keyword>
<evidence type="ECO:0000256" key="2">
    <source>
        <dbReference type="ARBA" id="ARBA00002923"/>
    </source>
</evidence>
<dbReference type="GO" id="GO:0009245">
    <property type="term" value="P:lipid A biosynthetic process"/>
    <property type="evidence" value="ECO:0007669"/>
    <property type="project" value="UniProtKB-UniRule"/>
</dbReference>
<evidence type="ECO:0000256" key="18">
    <source>
        <dbReference type="NCBIfam" id="TIGR00325"/>
    </source>
</evidence>
<evidence type="ECO:0000256" key="9">
    <source>
        <dbReference type="ARBA" id="ARBA00022801"/>
    </source>
</evidence>
<sequence length="464" mass="50277">MNTKQSTIGSEVSVKGVGLHSGEMVTLTICPAGINEGIVFQRIDIENSPKVPALVEYVVDTARGTVLEKNGAKVQTTEHILAAIGGLQVDNVLIKLDGPEIPILDGSAMPFVELLERAGLVEQNALRNYFTITEAVQLNDPDNSVELSALPLNDYKLTVMVDYNSKALPSQHALLHEIGNFKEHIASCRTFVFVHELEALYNAGLIKGGDINNAILIAEDEVSEDRVAELAKMLGKNKLTIGESGIVNDEPLKFKNEPARHKLLDLIGDLVLIGRPLKAHILAARPGHASNVALAKKITKVIADAAKAPPTFDVDAEPVFDITGIAKLLPHRYPFQLVDKIMSLNGSTVVGVKNITMNEPQFMGHFPENPVMPGVLQVEAIAQTGGVLVLTSTGEPEAYWPYLVGIDKCRFFRNVLPGDALVIRCSLLMPIRMGVAKMHGEAWVGSNLVCSVDMTARLVKKKND</sequence>
<keyword evidence="6 17" id="KW-0444">Lipid biosynthesis</keyword>
<evidence type="ECO:0000256" key="10">
    <source>
        <dbReference type="ARBA" id="ARBA00022833"/>
    </source>
</evidence>
<comment type="similarity">
    <text evidence="16">In the C-terminal section; belongs to the thioester dehydratase family.</text>
</comment>
<evidence type="ECO:0000256" key="8">
    <source>
        <dbReference type="ARBA" id="ARBA00022723"/>
    </source>
</evidence>
<dbReference type="Gene3D" id="3.30.230.20">
    <property type="entry name" value="lpxc deacetylase, domain 1"/>
    <property type="match status" value="1"/>
</dbReference>
<dbReference type="InterPro" id="IPR015870">
    <property type="entry name" value="UDP-acyl_N-AcGlcN_deAcase_N"/>
</dbReference>
<dbReference type="GO" id="GO:0005737">
    <property type="term" value="C:cytoplasm"/>
    <property type="evidence" value="ECO:0007669"/>
    <property type="project" value="UniProtKB-SubCell"/>
</dbReference>
<dbReference type="NCBIfam" id="TIGR00325">
    <property type="entry name" value="lpxC"/>
    <property type="match status" value="1"/>
</dbReference>
<name>A0A2Z4GBZ6_9BACT</name>
<comment type="function">
    <text evidence="14">Involved in unsaturated fatty acids biosynthesis. Catalyzes the dehydration of short chain beta-hydroxyacyl-ACPs and long chain saturated and unsaturated beta-hydroxyacyl-ACPs.</text>
</comment>
<comment type="similarity">
    <text evidence="15">In the N-terminal section; belongs to the LpxC family.</text>
</comment>
<keyword evidence="11 17" id="KW-0443">Lipid metabolism</keyword>
<dbReference type="GO" id="GO:0046872">
    <property type="term" value="F:metal ion binding"/>
    <property type="evidence" value="ECO:0007669"/>
    <property type="project" value="UniProtKB-KW"/>
</dbReference>
<feature type="active site" description="Proton donor" evidence="17">
    <location>
        <position position="288"/>
    </location>
</feature>
<evidence type="ECO:0000256" key="5">
    <source>
        <dbReference type="ARBA" id="ARBA00022490"/>
    </source>
</evidence>
<comment type="pathway">
    <text evidence="4 17">Glycolipid biosynthesis; lipid IV(A) biosynthesis; lipid IV(A) from (3R)-3-hydroxytetradecanoyl-[acyl-carrier-protein] and UDP-N-acetyl-alpha-D-glucosamine: step 2/6.</text>
</comment>
<dbReference type="InterPro" id="IPR004463">
    <property type="entry name" value="UDP-acyl_GlcNac_deAcase"/>
</dbReference>
<evidence type="ECO:0000256" key="14">
    <source>
        <dbReference type="ARBA" id="ARBA00025049"/>
    </source>
</evidence>
<keyword evidence="8 17" id="KW-0479">Metal-binding</keyword>
<comment type="similarity">
    <text evidence="17">Belongs to the LpxC family.</text>
</comment>
<dbReference type="Gene3D" id="3.10.129.10">
    <property type="entry name" value="Hotdog Thioesterase"/>
    <property type="match status" value="1"/>
</dbReference>
<organism evidence="19 20">
    <name type="scientific">Arcticibacterium luteifluviistationis</name>
    <dbReference type="NCBI Taxonomy" id="1784714"/>
    <lineage>
        <taxon>Bacteria</taxon>
        <taxon>Pseudomonadati</taxon>
        <taxon>Bacteroidota</taxon>
        <taxon>Cytophagia</taxon>
        <taxon>Cytophagales</taxon>
        <taxon>Leadbetterellaceae</taxon>
        <taxon>Arcticibacterium</taxon>
    </lineage>
</organism>
<dbReference type="SUPFAM" id="SSF54211">
    <property type="entry name" value="Ribosomal protein S5 domain 2-like"/>
    <property type="match status" value="2"/>
</dbReference>
<keyword evidence="10 17" id="KW-0862">Zinc</keyword>
<comment type="cofactor">
    <cofactor evidence="1 17">
        <name>Zn(2+)</name>
        <dbReference type="ChEBI" id="CHEBI:29105"/>
    </cofactor>
</comment>
<dbReference type="InterPro" id="IPR013114">
    <property type="entry name" value="FabA_FabZ"/>
</dbReference>
<dbReference type="KEGG" id="als:DJ013_09825"/>
<evidence type="ECO:0000256" key="16">
    <source>
        <dbReference type="ARBA" id="ARBA00061355"/>
    </source>
</evidence>
<evidence type="ECO:0000256" key="17">
    <source>
        <dbReference type="HAMAP-Rule" id="MF_00388"/>
    </source>
</evidence>
<dbReference type="Pfam" id="PF03331">
    <property type="entry name" value="LpxC"/>
    <property type="match status" value="2"/>
</dbReference>
<dbReference type="EC" id="3.5.1.108" evidence="17 18"/>
<keyword evidence="20" id="KW-1185">Reference proteome</keyword>
<dbReference type="GO" id="GO:0016020">
    <property type="term" value="C:membrane"/>
    <property type="evidence" value="ECO:0007669"/>
    <property type="project" value="GOC"/>
</dbReference>
<dbReference type="NCBIfam" id="NF000582">
    <property type="entry name" value="PRK00006.1"/>
    <property type="match status" value="1"/>
</dbReference>
<comment type="function">
    <text evidence="2 17">Catalyzes the hydrolysis of UDP-3-O-myristoyl-N-acetylglucosamine to form UDP-3-O-myristoylglucosamine and acetate, the committed step in lipid A biosynthesis.</text>
</comment>
<evidence type="ECO:0000256" key="3">
    <source>
        <dbReference type="ARBA" id="ARBA00004496"/>
    </source>
</evidence>
<keyword evidence="12" id="KW-0456">Lyase</keyword>
<dbReference type="CDD" id="cd01288">
    <property type="entry name" value="FabZ"/>
    <property type="match status" value="1"/>
</dbReference>
<dbReference type="Pfam" id="PF07977">
    <property type="entry name" value="FabA"/>
    <property type="match status" value="1"/>
</dbReference>
<dbReference type="SUPFAM" id="SSF54637">
    <property type="entry name" value="Thioesterase/thiol ester dehydrase-isomerase"/>
    <property type="match status" value="1"/>
</dbReference>
<dbReference type="NCBIfam" id="NF009667">
    <property type="entry name" value="PRK13188.1"/>
    <property type="match status" value="1"/>
</dbReference>
<keyword evidence="5" id="KW-0963">Cytoplasm</keyword>
<feature type="binding site" evidence="17">
    <location>
        <position position="261"/>
    </location>
    <ligand>
        <name>Zn(2+)</name>
        <dbReference type="ChEBI" id="CHEBI:29105"/>
    </ligand>
</feature>
<dbReference type="Gene3D" id="3.30.1700.10">
    <property type="entry name" value="lpxc deacetylase, domain 2"/>
    <property type="match status" value="1"/>
</dbReference>
<protein>
    <recommendedName>
        <fullName evidence="17 18">UDP-3-O-acyl-N-acetylglucosamine deacetylase</fullName>
        <shortName evidence="17">UDP-3-O-acyl-GlcNAc deacetylase</shortName>
        <ecNumber evidence="17 18">3.5.1.108</ecNumber>
    </recommendedName>
    <alternativeName>
        <fullName evidence="17">UDP-3-O-[R-3-hydroxymyristoyl]-N-acetylglucosamine deacetylase</fullName>
    </alternativeName>
</protein>
<evidence type="ECO:0000256" key="4">
    <source>
        <dbReference type="ARBA" id="ARBA00005002"/>
    </source>
</evidence>
<reference evidence="19 20" key="1">
    <citation type="submission" date="2018-05" db="EMBL/GenBank/DDBJ databases">
        <title>Complete genome sequence of Arcticibacterium luteifluviistationis SM1504T, a cytophagaceae bacterium isolated from Arctic surface seawater.</title>
        <authorList>
            <person name="Li Y."/>
            <person name="Qin Q.-L."/>
        </authorList>
    </citation>
    <scope>NUCLEOTIDE SEQUENCE [LARGE SCALE GENOMIC DNA]</scope>
    <source>
        <strain evidence="19 20">SM1504</strain>
    </source>
</reference>
<dbReference type="Proteomes" id="UP000249873">
    <property type="component" value="Chromosome"/>
</dbReference>
<evidence type="ECO:0000256" key="13">
    <source>
        <dbReference type="ARBA" id="ARBA00024535"/>
    </source>
</evidence>
<dbReference type="EMBL" id="CP029480">
    <property type="protein sequence ID" value="AWV98453.1"/>
    <property type="molecule type" value="Genomic_DNA"/>
</dbReference>
<dbReference type="RefSeq" id="WP_111371646.1">
    <property type="nucleotide sequence ID" value="NZ_CP029480.1"/>
</dbReference>
<dbReference type="InterPro" id="IPR011334">
    <property type="entry name" value="UDP-acyl_GlcNac_deAcase_C"/>
</dbReference>
<dbReference type="FunFam" id="3.10.129.10:FF:000001">
    <property type="entry name" value="3-hydroxyacyl-[acyl-carrier-protein] dehydratase FabZ"/>
    <property type="match status" value="1"/>
</dbReference>
<keyword evidence="9 17" id="KW-0378">Hydrolase</keyword>
<dbReference type="PANTHER" id="PTHR33694:SF1">
    <property type="entry name" value="UDP-3-O-ACYL-N-ACETYLGLUCOSAMINE DEACETYLASE 1, MITOCHONDRIAL-RELATED"/>
    <property type="match status" value="1"/>
</dbReference>
<evidence type="ECO:0000313" key="20">
    <source>
        <dbReference type="Proteomes" id="UP000249873"/>
    </source>
</evidence>
<evidence type="ECO:0000256" key="1">
    <source>
        <dbReference type="ARBA" id="ARBA00001947"/>
    </source>
</evidence>
<accession>A0A2Z4GBZ6</accession>
<dbReference type="UniPathway" id="UPA00359">
    <property type="reaction ID" value="UER00478"/>
</dbReference>
<dbReference type="InterPro" id="IPR020568">
    <property type="entry name" value="Ribosomal_Su5_D2-typ_SF"/>
</dbReference>
<feature type="binding site" evidence="17">
    <location>
        <position position="265"/>
    </location>
    <ligand>
        <name>Zn(2+)</name>
        <dbReference type="ChEBI" id="CHEBI:29105"/>
    </ligand>
</feature>
<dbReference type="GO" id="GO:0016829">
    <property type="term" value="F:lyase activity"/>
    <property type="evidence" value="ECO:0007669"/>
    <property type="project" value="UniProtKB-KW"/>
</dbReference>
<gene>
    <name evidence="17" type="primary">lpxC</name>
    <name evidence="19" type="ORF">DJ013_09825</name>
</gene>
<dbReference type="HAMAP" id="MF_00388">
    <property type="entry name" value="LpxC"/>
    <property type="match status" value="1"/>
</dbReference>
<dbReference type="AlphaFoldDB" id="A0A2Z4GBZ6"/>
<dbReference type="GO" id="GO:0103117">
    <property type="term" value="F:UDP-3-O-acyl-N-acetylglucosamine deacetylase activity"/>
    <property type="evidence" value="ECO:0007669"/>
    <property type="project" value="UniProtKB-UniRule"/>
</dbReference>
<proteinExistence type="inferred from homology"/>
<evidence type="ECO:0000256" key="11">
    <source>
        <dbReference type="ARBA" id="ARBA00023098"/>
    </source>
</evidence>